<protein>
    <submittedName>
        <fullName evidence="1">Uncharacterized protein</fullName>
    </submittedName>
</protein>
<name>A0AAV7VZQ7_PLEWA</name>
<dbReference type="EMBL" id="JANPWB010000002">
    <property type="protein sequence ID" value="KAJ1205419.1"/>
    <property type="molecule type" value="Genomic_DNA"/>
</dbReference>
<accession>A0AAV7VZQ7</accession>
<dbReference type="AlphaFoldDB" id="A0AAV7VZQ7"/>
<comment type="caution">
    <text evidence="1">The sequence shown here is derived from an EMBL/GenBank/DDBJ whole genome shotgun (WGS) entry which is preliminary data.</text>
</comment>
<evidence type="ECO:0000313" key="1">
    <source>
        <dbReference type="EMBL" id="KAJ1205419.1"/>
    </source>
</evidence>
<gene>
    <name evidence="1" type="ORF">NDU88_000854</name>
</gene>
<evidence type="ECO:0000313" key="2">
    <source>
        <dbReference type="Proteomes" id="UP001066276"/>
    </source>
</evidence>
<sequence>MAECMKKATKNLQASQELQKQRHDQKVFLTVYQPGQGVWVLEHVGPRALHDKWSGPHIIVEKKGEVTYLVNLGSPRSPLTILHVNSLKPYYDRADLTLFMATDEGQEEESDSLPDLFSNTAADGSVDGVVPAGCLTESQKEDCRILLGQFSELFFLVPDQTTWCEHTIDTGDSLPVKSKIYRQPNHVRACIKAEVQKMLDDRLPPPTPGKF</sequence>
<proteinExistence type="predicted"/>
<dbReference type="Proteomes" id="UP001066276">
    <property type="component" value="Chromosome 1_2"/>
</dbReference>
<organism evidence="1 2">
    <name type="scientific">Pleurodeles waltl</name>
    <name type="common">Iberian ribbed newt</name>
    <dbReference type="NCBI Taxonomy" id="8319"/>
    <lineage>
        <taxon>Eukaryota</taxon>
        <taxon>Metazoa</taxon>
        <taxon>Chordata</taxon>
        <taxon>Craniata</taxon>
        <taxon>Vertebrata</taxon>
        <taxon>Euteleostomi</taxon>
        <taxon>Amphibia</taxon>
        <taxon>Batrachia</taxon>
        <taxon>Caudata</taxon>
        <taxon>Salamandroidea</taxon>
        <taxon>Salamandridae</taxon>
        <taxon>Pleurodelinae</taxon>
        <taxon>Pleurodeles</taxon>
    </lineage>
</organism>
<reference evidence="1" key="1">
    <citation type="journal article" date="2022" name="bioRxiv">
        <title>Sequencing and chromosome-scale assembly of the giantPleurodeles waltlgenome.</title>
        <authorList>
            <person name="Brown T."/>
            <person name="Elewa A."/>
            <person name="Iarovenko S."/>
            <person name="Subramanian E."/>
            <person name="Araus A.J."/>
            <person name="Petzold A."/>
            <person name="Susuki M."/>
            <person name="Suzuki K.-i.T."/>
            <person name="Hayashi T."/>
            <person name="Toyoda A."/>
            <person name="Oliveira C."/>
            <person name="Osipova E."/>
            <person name="Leigh N.D."/>
            <person name="Simon A."/>
            <person name="Yun M.H."/>
        </authorList>
    </citation>
    <scope>NUCLEOTIDE SEQUENCE</scope>
    <source>
        <strain evidence="1">20211129_DDA</strain>
        <tissue evidence="1">Liver</tissue>
    </source>
</reference>
<keyword evidence="2" id="KW-1185">Reference proteome</keyword>